<accession>A0A067PG06</accession>
<protein>
    <recommendedName>
        <fullName evidence="1">F-box domain-containing protein</fullName>
    </recommendedName>
</protein>
<dbReference type="InParanoid" id="A0A067PG06"/>
<dbReference type="HOGENOM" id="CLU_1204933_0_0_1"/>
<dbReference type="EMBL" id="KL197732">
    <property type="protein sequence ID" value="KDQ53734.1"/>
    <property type="molecule type" value="Genomic_DNA"/>
</dbReference>
<dbReference type="Pfam" id="PF12937">
    <property type="entry name" value="F-box-like"/>
    <property type="match status" value="1"/>
</dbReference>
<dbReference type="Proteomes" id="UP000027265">
    <property type="component" value="Unassembled WGS sequence"/>
</dbReference>
<proteinExistence type="predicted"/>
<dbReference type="InterPro" id="IPR001810">
    <property type="entry name" value="F-box_dom"/>
</dbReference>
<sequence length="230" mass="26314">MSGHPSSTILLPSELYSHIFSLIPSTQELRSLSQTSSIFYREALPFLYHTVDLTTTIARITAFSSALASNPTLGLHVRDLTIKCWYDPSDGDVRIDCEVLYHTILLATDNLRSLTILDTDLEFHDFEGMVSDCRFRLDAFHNLGEDLGVVYSFLIHQPTITHWSQCRPTRPRVAIIHLIHDQMLPNLTILNADINLPLVINKRNTVEELSLHYQWARGRQTFEIQIGLVW</sequence>
<keyword evidence="3" id="KW-1185">Reference proteome</keyword>
<dbReference type="AlphaFoldDB" id="A0A067PG06"/>
<reference evidence="3" key="1">
    <citation type="journal article" date="2014" name="Proc. Natl. Acad. Sci. U.S.A.">
        <title>Extensive sampling of basidiomycete genomes demonstrates inadequacy of the white-rot/brown-rot paradigm for wood decay fungi.</title>
        <authorList>
            <person name="Riley R."/>
            <person name="Salamov A.A."/>
            <person name="Brown D.W."/>
            <person name="Nagy L.G."/>
            <person name="Floudas D."/>
            <person name="Held B.W."/>
            <person name="Levasseur A."/>
            <person name="Lombard V."/>
            <person name="Morin E."/>
            <person name="Otillar R."/>
            <person name="Lindquist E.A."/>
            <person name="Sun H."/>
            <person name="LaButti K.M."/>
            <person name="Schmutz J."/>
            <person name="Jabbour D."/>
            <person name="Luo H."/>
            <person name="Baker S.E."/>
            <person name="Pisabarro A.G."/>
            <person name="Walton J.D."/>
            <person name="Blanchette R.A."/>
            <person name="Henrissat B."/>
            <person name="Martin F."/>
            <person name="Cullen D."/>
            <person name="Hibbett D.S."/>
            <person name="Grigoriev I.V."/>
        </authorList>
    </citation>
    <scope>NUCLEOTIDE SEQUENCE [LARGE SCALE GENOMIC DNA]</scope>
    <source>
        <strain evidence="3">MUCL 33604</strain>
    </source>
</reference>
<evidence type="ECO:0000313" key="3">
    <source>
        <dbReference type="Proteomes" id="UP000027265"/>
    </source>
</evidence>
<feature type="domain" description="F-box" evidence="1">
    <location>
        <begin position="11"/>
        <end position="53"/>
    </location>
</feature>
<evidence type="ECO:0000259" key="1">
    <source>
        <dbReference type="Pfam" id="PF12937"/>
    </source>
</evidence>
<organism evidence="2 3">
    <name type="scientific">Jaapia argillacea MUCL 33604</name>
    <dbReference type="NCBI Taxonomy" id="933084"/>
    <lineage>
        <taxon>Eukaryota</taxon>
        <taxon>Fungi</taxon>
        <taxon>Dikarya</taxon>
        <taxon>Basidiomycota</taxon>
        <taxon>Agaricomycotina</taxon>
        <taxon>Agaricomycetes</taxon>
        <taxon>Agaricomycetidae</taxon>
        <taxon>Jaapiales</taxon>
        <taxon>Jaapiaceae</taxon>
        <taxon>Jaapia</taxon>
    </lineage>
</organism>
<name>A0A067PG06_9AGAM</name>
<gene>
    <name evidence="2" type="ORF">JAAARDRAFT_421780</name>
</gene>
<evidence type="ECO:0000313" key="2">
    <source>
        <dbReference type="EMBL" id="KDQ53734.1"/>
    </source>
</evidence>